<protein>
    <recommendedName>
        <fullName evidence="4">CHAT domain-containing protein</fullName>
    </recommendedName>
</protein>
<proteinExistence type="predicted"/>
<dbReference type="OrthoDB" id="192148at2759"/>
<keyword evidence="1" id="KW-0175">Coiled coil</keyword>
<reference evidence="2 3" key="1">
    <citation type="journal article" date="2017" name="Curr. Biol.">
        <title>Genome architecture and evolution of a unichromosomal asexual nematode.</title>
        <authorList>
            <person name="Fradin H."/>
            <person name="Zegar C."/>
            <person name="Gutwein M."/>
            <person name="Lucas J."/>
            <person name="Kovtun M."/>
            <person name="Corcoran D."/>
            <person name="Baugh L.R."/>
            <person name="Kiontke K."/>
            <person name="Gunsalus K."/>
            <person name="Fitch D.H."/>
            <person name="Piano F."/>
        </authorList>
    </citation>
    <scope>NUCLEOTIDE SEQUENCE [LARGE SCALE GENOMIC DNA]</scope>
    <source>
        <strain evidence="2">PF1309</strain>
    </source>
</reference>
<feature type="coiled-coil region" evidence="1">
    <location>
        <begin position="79"/>
        <end position="121"/>
    </location>
</feature>
<dbReference type="Proteomes" id="UP000218231">
    <property type="component" value="Unassembled WGS sequence"/>
</dbReference>
<dbReference type="AlphaFoldDB" id="A0A2A2JZC2"/>
<sequence>MSSNHYRSLVRGHQQRIARLRESHSRKIHEAAKHGEAAQKAAAEATRAQSAATARTKQQQAQRYDGLRAKAETDAAKIIADINREMVRLTADQQRLDKALERAQINEARKLKAEQERLQRKALQDAQAKSRQLGSLQVGLAYQVARADELERELAKLKEPPEQIQILFFGADPGRKSEKALDLQNEIRQVNAHIRASKHRDALKVDSHWAVQAEDILQALDESEPAVIHFSGHGTPGGHLAVETPTGEPHVVPLQGMLRAVAGSKRYLKVALFNCCYSRELAEQCSEHLLAAIGMDGAIADVAAKDFAARFYASIGFGQDVHQAFDRAVTQLEMKYPGEAHIPQLYVNPLAEEGELTLVKP</sequence>
<dbReference type="EMBL" id="LIAE01010009">
    <property type="protein sequence ID" value="PAV66993.1"/>
    <property type="molecule type" value="Genomic_DNA"/>
</dbReference>
<comment type="caution">
    <text evidence="2">The sequence shown here is derived from an EMBL/GenBank/DDBJ whole genome shotgun (WGS) entry which is preliminary data.</text>
</comment>
<evidence type="ECO:0000256" key="1">
    <source>
        <dbReference type="SAM" id="Coils"/>
    </source>
</evidence>
<name>A0A2A2JZC2_9BILA</name>
<organism evidence="2 3">
    <name type="scientific">Diploscapter pachys</name>
    <dbReference type="NCBI Taxonomy" id="2018661"/>
    <lineage>
        <taxon>Eukaryota</taxon>
        <taxon>Metazoa</taxon>
        <taxon>Ecdysozoa</taxon>
        <taxon>Nematoda</taxon>
        <taxon>Chromadorea</taxon>
        <taxon>Rhabditida</taxon>
        <taxon>Rhabditina</taxon>
        <taxon>Rhabditomorpha</taxon>
        <taxon>Rhabditoidea</taxon>
        <taxon>Rhabditidae</taxon>
        <taxon>Diploscapter</taxon>
    </lineage>
</organism>
<evidence type="ECO:0000313" key="3">
    <source>
        <dbReference type="Proteomes" id="UP000218231"/>
    </source>
</evidence>
<accession>A0A2A2JZC2</accession>
<evidence type="ECO:0008006" key="4">
    <source>
        <dbReference type="Google" id="ProtNLM"/>
    </source>
</evidence>
<keyword evidence="3" id="KW-1185">Reference proteome</keyword>
<evidence type="ECO:0000313" key="2">
    <source>
        <dbReference type="EMBL" id="PAV66993.1"/>
    </source>
</evidence>
<gene>
    <name evidence="2" type="ORF">WR25_25605</name>
</gene>